<feature type="transmembrane region" description="Helical" evidence="9">
    <location>
        <begin position="164"/>
        <end position="189"/>
    </location>
</feature>
<dbReference type="GO" id="GO:0005811">
    <property type="term" value="C:lipid droplet"/>
    <property type="evidence" value="ECO:0007669"/>
    <property type="project" value="UniProtKB-SubCell"/>
</dbReference>
<comment type="similarity">
    <text evidence="2">Belongs to the AB hydrolase superfamily. LDAH family.</text>
</comment>
<keyword evidence="9" id="KW-1133">Transmembrane helix</keyword>
<organism evidence="10 11">
    <name type="scientific">Spodoptera exigua</name>
    <name type="common">Beet armyworm</name>
    <name type="synonym">Noctua fulgens</name>
    <dbReference type="NCBI Taxonomy" id="7107"/>
    <lineage>
        <taxon>Eukaryota</taxon>
        <taxon>Metazoa</taxon>
        <taxon>Ecdysozoa</taxon>
        <taxon>Arthropoda</taxon>
        <taxon>Hexapoda</taxon>
        <taxon>Insecta</taxon>
        <taxon>Pterygota</taxon>
        <taxon>Neoptera</taxon>
        <taxon>Endopterygota</taxon>
        <taxon>Lepidoptera</taxon>
        <taxon>Glossata</taxon>
        <taxon>Ditrysia</taxon>
        <taxon>Noctuoidea</taxon>
        <taxon>Noctuidae</taxon>
        <taxon>Amphipyrinae</taxon>
        <taxon>Spodoptera</taxon>
    </lineage>
</organism>
<dbReference type="GO" id="GO:0004771">
    <property type="term" value="F:sterol ester esterase activity"/>
    <property type="evidence" value="ECO:0007669"/>
    <property type="project" value="UniProtKB-EC"/>
</dbReference>
<name>A0A922MHR4_SPOEX</name>
<comment type="caution">
    <text evidence="10">The sequence shown here is derived from an EMBL/GenBank/DDBJ whole genome shotgun (WGS) entry which is preliminary data.</text>
</comment>
<accession>A0A922MHR4</accession>
<comment type="subcellular location">
    <subcellularLocation>
        <location evidence="1">Lipid droplet</location>
    </subcellularLocation>
</comment>
<sequence length="324" mass="37654">MFTTIRLNKVQTRVITLGNPLNCSSEVIVVITGGPGIPEFYIEFAEQLHRTTQKPVCIIGHAGHDVFENQNENNNLKNTWSLYNSDGQIEHKLDLINNYIDKRAKLHLIGHSIGAWLLMELLHKNDYLQKRILSVNLLFPTLQKFASTKNGKLVNNFVRYLQRLIFLILFIIQVFPTIRIVAVKLYLYLNSLPSYYEKRVMMYLNSAVQEKSMLLAFECMERIQELNISAIKKVQHMANVLYSTDDRWVPMHHIHDLQKFTPQIALHQVNVEHAFVLKSSVYVAKIVGDLILKQSYSLSHKYPGLINQNVSFYSYETNYIKDRK</sequence>
<dbReference type="Proteomes" id="UP000814243">
    <property type="component" value="Unassembled WGS sequence"/>
</dbReference>
<evidence type="ECO:0000256" key="4">
    <source>
        <dbReference type="ARBA" id="ARBA00022677"/>
    </source>
</evidence>
<proteinExistence type="inferred from homology"/>
<evidence type="ECO:0000256" key="8">
    <source>
        <dbReference type="ARBA" id="ARBA00049527"/>
    </source>
</evidence>
<dbReference type="PANTHER" id="PTHR13390">
    <property type="entry name" value="LIPASE"/>
    <property type="match status" value="1"/>
</dbReference>
<evidence type="ECO:0000256" key="9">
    <source>
        <dbReference type="SAM" id="Phobius"/>
    </source>
</evidence>
<dbReference type="EMBL" id="JACEFF010000488">
    <property type="protein sequence ID" value="KAH9636639.1"/>
    <property type="molecule type" value="Genomic_DNA"/>
</dbReference>
<dbReference type="Gene3D" id="3.40.50.1820">
    <property type="entry name" value="alpha/beta hydrolase"/>
    <property type="match status" value="1"/>
</dbReference>
<evidence type="ECO:0000256" key="7">
    <source>
        <dbReference type="ARBA" id="ARBA00039150"/>
    </source>
</evidence>
<protein>
    <recommendedName>
        <fullName evidence="3">Lipid droplet-associated hydrolase</fullName>
        <ecNumber evidence="7">3.1.1.13</ecNumber>
    </recommendedName>
    <alternativeName>
        <fullName evidence="6">Lipid droplet-associated serine hydrolase</fullName>
    </alternativeName>
</protein>
<dbReference type="InterPro" id="IPR029058">
    <property type="entry name" value="AB_hydrolase_fold"/>
</dbReference>
<evidence type="ECO:0000256" key="3">
    <source>
        <dbReference type="ARBA" id="ARBA00019242"/>
    </source>
</evidence>
<gene>
    <name evidence="10" type="ORF">HF086_003457</name>
</gene>
<reference evidence="10" key="1">
    <citation type="journal article" date="2021" name="G3 (Bethesda)">
        <title>Genome and transcriptome analysis of the beet armyworm Spodoptera exigua reveals targets for pest control. .</title>
        <authorList>
            <person name="Simon S."/>
            <person name="Breeschoten T."/>
            <person name="Jansen H.J."/>
            <person name="Dirks R.P."/>
            <person name="Schranz M.E."/>
            <person name="Ros V.I.D."/>
        </authorList>
    </citation>
    <scope>NUCLEOTIDE SEQUENCE</scope>
    <source>
        <strain evidence="10">TB_SE_WUR_2020</strain>
    </source>
</reference>
<evidence type="ECO:0000256" key="5">
    <source>
        <dbReference type="ARBA" id="ARBA00022801"/>
    </source>
</evidence>
<keyword evidence="9" id="KW-0812">Transmembrane</keyword>
<dbReference type="EC" id="3.1.1.13" evidence="7"/>
<dbReference type="Pfam" id="PF10230">
    <property type="entry name" value="LIDHydrolase"/>
    <property type="match status" value="1"/>
</dbReference>
<keyword evidence="5" id="KW-0378">Hydrolase</keyword>
<comment type="catalytic activity">
    <reaction evidence="8">
        <text>a cholesterol ester + H2O = cholesterol + a fatty acid + H(+)</text>
        <dbReference type="Rhea" id="RHEA:36403"/>
        <dbReference type="ChEBI" id="CHEBI:15377"/>
        <dbReference type="ChEBI" id="CHEBI:15378"/>
        <dbReference type="ChEBI" id="CHEBI:16113"/>
        <dbReference type="ChEBI" id="CHEBI:17002"/>
        <dbReference type="ChEBI" id="CHEBI:28868"/>
        <dbReference type="EC" id="3.1.1.13"/>
    </reaction>
    <physiologicalReaction direction="left-to-right" evidence="8">
        <dbReference type="Rhea" id="RHEA:36404"/>
    </physiologicalReaction>
</comment>
<keyword evidence="9" id="KW-0472">Membrane</keyword>
<evidence type="ECO:0000256" key="1">
    <source>
        <dbReference type="ARBA" id="ARBA00004502"/>
    </source>
</evidence>
<evidence type="ECO:0000256" key="6">
    <source>
        <dbReference type="ARBA" id="ARBA00031924"/>
    </source>
</evidence>
<dbReference type="AlphaFoldDB" id="A0A922MHR4"/>
<evidence type="ECO:0000313" key="10">
    <source>
        <dbReference type="EMBL" id="KAH9636639.1"/>
    </source>
</evidence>
<keyword evidence="4" id="KW-0551">Lipid droplet</keyword>
<dbReference type="PANTHER" id="PTHR13390:SF0">
    <property type="entry name" value="LIPID DROPLET-ASSOCIATED HYDROLASE"/>
    <property type="match status" value="1"/>
</dbReference>
<evidence type="ECO:0000256" key="2">
    <source>
        <dbReference type="ARBA" id="ARBA00008300"/>
    </source>
</evidence>
<dbReference type="SUPFAM" id="SSF53474">
    <property type="entry name" value="alpha/beta-Hydrolases"/>
    <property type="match status" value="1"/>
</dbReference>
<evidence type="ECO:0000313" key="11">
    <source>
        <dbReference type="Proteomes" id="UP000814243"/>
    </source>
</evidence>
<dbReference type="GO" id="GO:0019915">
    <property type="term" value="P:lipid storage"/>
    <property type="evidence" value="ECO:0007669"/>
    <property type="project" value="InterPro"/>
</dbReference>
<dbReference type="InterPro" id="IPR019363">
    <property type="entry name" value="LDAH"/>
</dbReference>